<name>A0A0F6WCI0_9CAUD</name>
<reference evidence="2 3" key="1">
    <citation type="submission" date="2015-04" db="EMBL/GenBank/DDBJ databases">
        <authorList>
            <person name="Hodson T.S."/>
            <person name="Hyde J.R."/>
            <person name="Schouten J.T."/>
            <person name="Crockett J.T."/>
            <person name="Smith T.A."/>
            <person name="Merrill B.D."/>
            <person name="Crook M.B."/>
            <person name="Griffitts J.S."/>
            <person name="Burnett S.H."/>
            <person name="Grose J.H."/>
            <person name="Breakwell D.P."/>
        </authorList>
    </citation>
    <scope>NUCLEOTIDE SEQUENCE [LARGE SCALE GENOMIC DNA]</scope>
</reference>
<gene>
    <name evidence="2" type="ORF">PHIN3_132</name>
</gene>
<dbReference type="Proteomes" id="UP000202958">
    <property type="component" value="Segment"/>
</dbReference>
<feature type="compositionally biased region" description="Basic and acidic residues" evidence="1">
    <location>
        <begin position="17"/>
        <end position="31"/>
    </location>
</feature>
<keyword evidence="3" id="KW-1185">Reference proteome</keyword>
<evidence type="ECO:0000313" key="2">
    <source>
        <dbReference type="EMBL" id="AKF13396.1"/>
    </source>
</evidence>
<dbReference type="GeneID" id="26638863"/>
<sequence length="122" mass="14443">MNASDFALISRGVQDQQRAEQDRKDAEQRARDERTLHAKINQFCYDNILHHLKQTAREGKTEHNLFLYSGQRAAPKWLDVIKAQVERDLIEHGFTFEYRSGKVPPNEHYDFISHFAVFQIKW</sequence>
<feature type="region of interest" description="Disordered" evidence="1">
    <location>
        <begin position="1"/>
        <end position="31"/>
    </location>
</feature>
<proteinExistence type="predicted"/>
<evidence type="ECO:0000313" key="3">
    <source>
        <dbReference type="Proteomes" id="UP000202958"/>
    </source>
</evidence>
<organism evidence="2 3">
    <name type="scientific">Sinorhizobium phage phiN3</name>
    <dbReference type="NCBI Taxonomy" id="1647405"/>
    <lineage>
        <taxon>Viruses</taxon>
        <taxon>Duplodnaviria</taxon>
        <taxon>Heunggongvirae</taxon>
        <taxon>Uroviricota</taxon>
        <taxon>Caudoviricetes</taxon>
        <taxon>Emdodecavirus</taxon>
        <taxon>Emdodecavirus N3</taxon>
    </lineage>
</organism>
<dbReference type="KEGG" id="vg:26638863"/>
<evidence type="ECO:0000256" key="1">
    <source>
        <dbReference type="SAM" id="MobiDB-lite"/>
    </source>
</evidence>
<protein>
    <submittedName>
        <fullName evidence="2">Uncharacterized protein</fullName>
    </submittedName>
</protein>
<dbReference type="RefSeq" id="YP_009212372.1">
    <property type="nucleotide sequence ID" value="NC_028945.1"/>
</dbReference>
<dbReference type="EMBL" id="KR052482">
    <property type="protein sequence ID" value="AKF13396.1"/>
    <property type="molecule type" value="Genomic_DNA"/>
</dbReference>
<accession>A0A0F6WCI0</accession>